<name>A0A2P8DJT7_9ACTN</name>
<dbReference type="Gene3D" id="1.10.10.10">
    <property type="entry name" value="Winged helix-like DNA-binding domain superfamily/Winged helix DNA-binding domain"/>
    <property type="match status" value="1"/>
</dbReference>
<feature type="region of interest" description="Disordered" evidence="1">
    <location>
        <begin position="257"/>
        <end position="319"/>
    </location>
</feature>
<feature type="compositionally biased region" description="Basic and acidic residues" evidence="1">
    <location>
        <begin position="452"/>
        <end position="463"/>
    </location>
</feature>
<gene>
    <name evidence="2" type="ORF">CLV63_108178</name>
</gene>
<dbReference type="OrthoDB" id="3492533at2"/>
<feature type="compositionally biased region" description="Low complexity" evidence="1">
    <location>
        <begin position="286"/>
        <end position="295"/>
    </location>
</feature>
<evidence type="ECO:0000256" key="1">
    <source>
        <dbReference type="SAM" id="MobiDB-lite"/>
    </source>
</evidence>
<comment type="caution">
    <text evidence="2">The sequence shown here is derived from an EMBL/GenBank/DDBJ whole genome shotgun (WGS) entry which is preliminary data.</text>
</comment>
<dbReference type="GO" id="GO:0000428">
    <property type="term" value="C:DNA-directed RNA polymerase complex"/>
    <property type="evidence" value="ECO:0007669"/>
    <property type="project" value="UniProtKB-KW"/>
</dbReference>
<keyword evidence="2" id="KW-0804">Transcription</keyword>
<feature type="compositionally biased region" description="Low complexity" evidence="1">
    <location>
        <begin position="268"/>
        <end position="277"/>
    </location>
</feature>
<feature type="region of interest" description="Disordered" evidence="1">
    <location>
        <begin position="355"/>
        <end position="472"/>
    </location>
</feature>
<feature type="compositionally biased region" description="Pro residues" evidence="1">
    <location>
        <begin position="418"/>
        <end position="449"/>
    </location>
</feature>
<keyword evidence="3" id="KW-1185">Reference proteome</keyword>
<organism evidence="2 3">
    <name type="scientific">Murinocardiopsis flavida</name>
    <dbReference type="NCBI Taxonomy" id="645275"/>
    <lineage>
        <taxon>Bacteria</taxon>
        <taxon>Bacillati</taxon>
        <taxon>Actinomycetota</taxon>
        <taxon>Actinomycetes</taxon>
        <taxon>Streptosporangiales</taxon>
        <taxon>Nocardiopsidaceae</taxon>
        <taxon>Murinocardiopsis</taxon>
    </lineage>
</organism>
<feature type="compositionally biased region" description="Low complexity" evidence="1">
    <location>
        <begin position="385"/>
        <end position="405"/>
    </location>
</feature>
<sequence length="472" mass="48327">MARPSDTGGSTGRGGTPRSGPERHPAHLDAEHALALGRGHGHDAFYDTFGPALYEYCWALLGPGGDGDEPDRPGAAVREALLAAVELLDRLPDRRLLRPWLFALARAACQRRGFAAEPPYALIATAPEERALVAMVRRLPPSHRELLELYLRHGLAPAQIAPVLALEGGTAEELCRAAVRRAVDALRESAPAPARPGAAQWALVDVAEVVTCFVLPGPPRRLRRQIVADLTAEETARERAGAAEAMLPLGADGFPLHRDRAPAPAPPAEAAAAPAARAPEEPTSIAPDRATTADTPTRRDGEPVAELAPPHAAARPAAGGTRRWIAPAAAGIATVAAALVLWGIGGSLTGPGLVTQGDPPGAAGLARGGGTTGSTAPDRLPPPTGTAEPTAPPQADRPSASAAPDPTRRTGDTAEQPQAPPDDPPGGGPAPEDPPAPPSIPPSPPPVDDPPGGDRDGLGRLLDDLGDLLDGG</sequence>
<evidence type="ECO:0000313" key="2">
    <source>
        <dbReference type="EMBL" id="PSK97458.1"/>
    </source>
</evidence>
<reference evidence="2 3" key="1">
    <citation type="submission" date="2018-03" db="EMBL/GenBank/DDBJ databases">
        <title>Genomic Encyclopedia of Archaeal and Bacterial Type Strains, Phase II (KMG-II): from individual species to whole genera.</title>
        <authorList>
            <person name="Goeker M."/>
        </authorList>
    </citation>
    <scope>NUCLEOTIDE SEQUENCE [LARGE SCALE GENOMIC DNA]</scope>
    <source>
        <strain evidence="2 3">DSM 45312</strain>
    </source>
</reference>
<dbReference type="InterPro" id="IPR036388">
    <property type="entry name" value="WH-like_DNA-bd_sf"/>
</dbReference>
<keyword evidence="2" id="KW-0240">DNA-directed RNA polymerase</keyword>
<dbReference type="Proteomes" id="UP000240542">
    <property type="component" value="Unassembled WGS sequence"/>
</dbReference>
<protein>
    <submittedName>
        <fullName evidence="2">DNA-directed RNA polymerase specialized sigma24 family protein</fullName>
    </submittedName>
</protein>
<feature type="compositionally biased region" description="Low complexity" evidence="1">
    <location>
        <begin position="304"/>
        <end position="318"/>
    </location>
</feature>
<proteinExistence type="predicted"/>
<accession>A0A2P8DJT7</accession>
<dbReference type="InterPro" id="IPR013324">
    <property type="entry name" value="RNA_pol_sigma_r3/r4-like"/>
</dbReference>
<feature type="region of interest" description="Disordered" evidence="1">
    <location>
        <begin position="1"/>
        <end position="25"/>
    </location>
</feature>
<dbReference type="AlphaFoldDB" id="A0A2P8DJT7"/>
<dbReference type="RefSeq" id="WP_106583337.1">
    <property type="nucleotide sequence ID" value="NZ_PYGA01000008.1"/>
</dbReference>
<dbReference type="SUPFAM" id="SSF88659">
    <property type="entry name" value="Sigma3 and sigma4 domains of RNA polymerase sigma factors"/>
    <property type="match status" value="1"/>
</dbReference>
<dbReference type="EMBL" id="PYGA01000008">
    <property type="protein sequence ID" value="PSK97458.1"/>
    <property type="molecule type" value="Genomic_DNA"/>
</dbReference>
<evidence type="ECO:0000313" key="3">
    <source>
        <dbReference type="Proteomes" id="UP000240542"/>
    </source>
</evidence>